<keyword evidence="3" id="KW-1185">Reference proteome</keyword>
<dbReference type="PANTHER" id="PTHR31649:SF1">
    <property type="entry name" value="FARNESOIC ACID O-METHYL TRANSFERASE DOMAIN-CONTAINING PROTEIN"/>
    <property type="match status" value="1"/>
</dbReference>
<dbReference type="InterPro" id="IPR006616">
    <property type="entry name" value="DM9_repeat"/>
</dbReference>
<evidence type="ECO:0000313" key="2">
    <source>
        <dbReference type="EMBL" id="CAL8135708.1"/>
    </source>
</evidence>
<dbReference type="Pfam" id="PF11901">
    <property type="entry name" value="DM9"/>
    <property type="match status" value="1"/>
</dbReference>
<dbReference type="PANTHER" id="PTHR31649">
    <property type="entry name" value="AGAP009604-PA"/>
    <property type="match status" value="1"/>
</dbReference>
<feature type="signal peptide" evidence="1">
    <location>
        <begin position="1"/>
        <end position="16"/>
    </location>
</feature>
<accession>A0ABP1RUC7</accession>
<proteinExistence type="predicted"/>
<evidence type="ECO:0000313" key="3">
    <source>
        <dbReference type="Proteomes" id="UP001642540"/>
    </source>
</evidence>
<gene>
    <name evidence="2" type="ORF">ODALV1_LOCUS26102</name>
</gene>
<reference evidence="2 3" key="1">
    <citation type="submission" date="2024-08" db="EMBL/GenBank/DDBJ databases">
        <authorList>
            <person name="Cucini C."/>
            <person name="Frati F."/>
        </authorList>
    </citation>
    <scope>NUCLEOTIDE SEQUENCE [LARGE SCALE GENOMIC DNA]</scope>
</reference>
<dbReference type="EMBL" id="CAXLJM020000109">
    <property type="protein sequence ID" value="CAL8135708.1"/>
    <property type="molecule type" value="Genomic_DNA"/>
</dbReference>
<organism evidence="2 3">
    <name type="scientific">Orchesella dallaii</name>
    <dbReference type="NCBI Taxonomy" id="48710"/>
    <lineage>
        <taxon>Eukaryota</taxon>
        <taxon>Metazoa</taxon>
        <taxon>Ecdysozoa</taxon>
        <taxon>Arthropoda</taxon>
        <taxon>Hexapoda</taxon>
        <taxon>Collembola</taxon>
        <taxon>Entomobryomorpha</taxon>
        <taxon>Entomobryoidea</taxon>
        <taxon>Orchesellidae</taxon>
        <taxon>Orchesellinae</taxon>
        <taxon>Orchesella</taxon>
    </lineage>
</organism>
<dbReference type="SMART" id="SM00696">
    <property type="entry name" value="DM9"/>
    <property type="match status" value="1"/>
</dbReference>
<feature type="chain" id="PRO_5046376656" evidence="1">
    <location>
        <begin position="17"/>
        <end position="170"/>
    </location>
</feature>
<evidence type="ECO:0000256" key="1">
    <source>
        <dbReference type="SAM" id="SignalP"/>
    </source>
</evidence>
<protein>
    <submittedName>
        <fullName evidence="2">Uncharacterized protein</fullName>
    </submittedName>
</protein>
<name>A0ABP1RUC7_9HEXA</name>
<comment type="caution">
    <text evidence="2">The sequence shown here is derived from an EMBL/GenBank/DDBJ whole genome shotgun (WGS) entry which is preliminary data.</text>
</comment>
<dbReference type="Proteomes" id="UP001642540">
    <property type="component" value="Unassembled WGS sequence"/>
</dbReference>
<keyword evidence="1" id="KW-0732">Signal</keyword>
<sequence length="170" mass="18234">MFSVLLLLTSLVFTSALPQVASKTIAWALGNGVDPSQLDPAGYGGIGDLYVGRARIEGSWVPGKAFFRGGQFITAVAFNGAEIEITDAQVLLRGGTRWVIETNTRKIPASAVVVGTDPRTGEDTFACRGYIQEAGRSWLMIGKLINGNIHCSIPHYVETAIYSFEVLVAI</sequence>